<name>A0A382HDJ2_9ZZZZ</name>
<gene>
    <name evidence="1" type="ORF">METZ01_LOCUS238019</name>
</gene>
<dbReference type="EMBL" id="UINC01060549">
    <property type="protein sequence ID" value="SVB85165.1"/>
    <property type="molecule type" value="Genomic_DNA"/>
</dbReference>
<organism evidence="1">
    <name type="scientific">marine metagenome</name>
    <dbReference type="NCBI Taxonomy" id="408172"/>
    <lineage>
        <taxon>unclassified sequences</taxon>
        <taxon>metagenomes</taxon>
        <taxon>ecological metagenomes</taxon>
    </lineage>
</organism>
<reference evidence="1" key="1">
    <citation type="submission" date="2018-05" db="EMBL/GenBank/DDBJ databases">
        <authorList>
            <person name="Lanie J.A."/>
            <person name="Ng W.-L."/>
            <person name="Kazmierczak K.M."/>
            <person name="Andrzejewski T.M."/>
            <person name="Davidsen T.M."/>
            <person name="Wayne K.J."/>
            <person name="Tettelin H."/>
            <person name="Glass J.I."/>
            <person name="Rusch D."/>
            <person name="Podicherti R."/>
            <person name="Tsui H.-C.T."/>
            <person name="Winkler M.E."/>
        </authorList>
    </citation>
    <scope>NUCLEOTIDE SEQUENCE</scope>
</reference>
<evidence type="ECO:0000313" key="1">
    <source>
        <dbReference type="EMBL" id="SVB85165.1"/>
    </source>
</evidence>
<proteinExistence type="predicted"/>
<protein>
    <submittedName>
        <fullName evidence="1">Uncharacterized protein</fullName>
    </submittedName>
</protein>
<dbReference type="AlphaFoldDB" id="A0A382HDJ2"/>
<accession>A0A382HDJ2</accession>
<sequence>MPLGNLSEINFADSFKAETIRIVEPITKVFKDKKKSKMLEEQIRDTYPCDVEPKEEENEEI</sequence>